<evidence type="ECO:0000313" key="4">
    <source>
        <dbReference type="Proteomes" id="UP001165122"/>
    </source>
</evidence>
<dbReference type="AlphaFoldDB" id="A0A9W6ZSA0"/>
<evidence type="ECO:0000313" key="3">
    <source>
        <dbReference type="EMBL" id="GMH55045.1"/>
    </source>
</evidence>
<evidence type="ECO:0008006" key="5">
    <source>
        <dbReference type="Google" id="ProtNLM"/>
    </source>
</evidence>
<organism evidence="3 4">
    <name type="scientific">Triparma laevis f. longispina</name>
    <dbReference type="NCBI Taxonomy" id="1714387"/>
    <lineage>
        <taxon>Eukaryota</taxon>
        <taxon>Sar</taxon>
        <taxon>Stramenopiles</taxon>
        <taxon>Ochrophyta</taxon>
        <taxon>Bolidophyceae</taxon>
        <taxon>Parmales</taxon>
        <taxon>Triparmaceae</taxon>
        <taxon>Triparma</taxon>
    </lineage>
</organism>
<keyword evidence="4" id="KW-1185">Reference proteome</keyword>
<keyword evidence="2" id="KW-0812">Transmembrane</keyword>
<dbReference type="OrthoDB" id="46929at2759"/>
<accession>A0A9W6ZSA0</accession>
<feature type="transmembrane region" description="Helical" evidence="2">
    <location>
        <begin position="93"/>
        <end position="115"/>
    </location>
</feature>
<dbReference type="Proteomes" id="UP001165122">
    <property type="component" value="Unassembled WGS sequence"/>
</dbReference>
<feature type="region of interest" description="Disordered" evidence="1">
    <location>
        <begin position="131"/>
        <end position="163"/>
    </location>
</feature>
<evidence type="ECO:0000256" key="2">
    <source>
        <dbReference type="SAM" id="Phobius"/>
    </source>
</evidence>
<sequence>MSIHDVFDRLLHPLVLAMSTLIVLCALMACIPQALCFSFLLPSKLTFNSQSKSPPDCRVSPSSTSLNLLLPSDLLATASADIDSMSDDVYGPVFAGGIALMFAGIGSAFVVGNIIPDEAWESLANEGYELEEKKTDDITPIPTQTTEDNDKKEQPNKGMFDDY</sequence>
<proteinExistence type="predicted"/>
<feature type="transmembrane region" description="Helical" evidence="2">
    <location>
        <begin position="21"/>
        <end position="41"/>
    </location>
</feature>
<gene>
    <name evidence="3" type="ORF">TrLO_g10027</name>
</gene>
<keyword evidence="2" id="KW-0472">Membrane</keyword>
<dbReference type="EMBL" id="BRXW01000440">
    <property type="protein sequence ID" value="GMH55045.1"/>
    <property type="molecule type" value="Genomic_DNA"/>
</dbReference>
<name>A0A9W6ZSA0_9STRA</name>
<reference evidence="4" key="1">
    <citation type="journal article" date="2023" name="Commun. Biol.">
        <title>Genome analysis of Parmales, the sister group of diatoms, reveals the evolutionary specialization of diatoms from phago-mixotrophs to photoautotrophs.</title>
        <authorList>
            <person name="Ban H."/>
            <person name="Sato S."/>
            <person name="Yoshikawa S."/>
            <person name="Yamada K."/>
            <person name="Nakamura Y."/>
            <person name="Ichinomiya M."/>
            <person name="Sato N."/>
            <person name="Blanc-Mathieu R."/>
            <person name="Endo H."/>
            <person name="Kuwata A."/>
            <person name="Ogata H."/>
        </authorList>
    </citation>
    <scope>NUCLEOTIDE SEQUENCE [LARGE SCALE GENOMIC DNA]</scope>
    <source>
        <strain evidence="4">NIES 3700</strain>
    </source>
</reference>
<evidence type="ECO:0000256" key="1">
    <source>
        <dbReference type="SAM" id="MobiDB-lite"/>
    </source>
</evidence>
<protein>
    <recommendedName>
        <fullName evidence="5">Transmembrane protein</fullName>
    </recommendedName>
</protein>
<comment type="caution">
    <text evidence="3">The sequence shown here is derived from an EMBL/GenBank/DDBJ whole genome shotgun (WGS) entry which is preliminary data.</text>
</comment>
<keyword evidence="2" id="KW-1133">Transmembrane helix</keyword>